<evidence type="ECO:0000313" key="2">
    <source>
        <dbReference type="EMBL" id="CZT17830.1"/>
    </source>
</evidence>
<dbReference type="Proteomes" id="UP000225277">
    <property type="component" value="Unassembled WGS sequence"/>
</dbReference>
<keyword evidence="3" id="KW-1185">Reference proteome</keyword>
<reference evidence="2 3" key="1">
    <citation type="submission" date="2016-03" db="EMBL/GenBank/DDBJ databases">
        <authorList>
            <person name="Ploux O."/>
        </authorList>
    </citation>
    <scope>NUCLEOTIDE SEQUENCE [LARGE SCALE GENOMIC DNA]</scope>
    <source>
        <strain evidence="2 3">URUG2</strain>
    </source>
</reference>
<organism evidence="2 3">
    <name type="scientific">Ramularia collo-cygni</name>
    <dbReference type="NCBI Taxonomy" id="112498"/>
    <lineage>
        <taxon>Eukaryota</taxon>
        <taxon>Fungi</taxon>
        <taxon>Dikarya</taxon>
        <taxon>Ascomycota</taxon>
        <taxon>Pezizomycotina</taxon>
        <taxon>Dothideomycetes</taxon>
        <taxon>Dothideomycetidae</taxon>
        <taxon>Mycosphaerellales</taxon>
        <taxon>Mycosphaerellaceae</taxon>
        <taxon>Ramularia</taxon>
    </lineage>
</organism>
<dbReference type="GeneID" id="35598865"/>
<dbReference type="EMBL" id="FJUY01000004">
    <property type="protein sequence ID" value="CZT17830.1"/>
    <property type="molecule type" value="Genomic_DNA"/>
</dbReference>
<name>A0A2D3UXE1_9PEZI</name>
<dbReference type="OrthoDB" id="4387630at2759"/>
<feature type="chain" id="PRO_5013864513" evidence="1">
    <location>
        <begin position="23"/>
        <end position="163"/>
    </location>
</feature>
<accession>A0A2D3UXE1</accession>
<proteinExistence type="predicted"/>
<sequence>MPFSLRHTLLCLMATSATITYAEHLRVVWSSGTFSTISGPSGNENGGYSGFAIINDAGEAIYDEDYPDDHVPCTYAGRTFTIEGDCWDTGRQFSCVADFGGAPSTCEVLDSAGVSLGKADAQKDTTFIGIAIGTDASCVIEFESNGTACPVDDGNGPLHVTSG</sequence>
<protein>
    <submittedName>
        <fullName evidence="2">Uncharacterized protein</fullName>
    </submittedName>
</protein>
<evidence type="ECO:0000313" key="3">
    <source>
        <dbReference type="Proteomes" id="UP000225277"/>
    </source>
</evidence>
<keyword evidence="1" id="KW-0732">Signal</keyword>
<gene>
    <name evidence="2" type="ORF">RCC_03666</name>
</gene>
<feature type="signal peptide" evidence="1">
    <location>
        <begin position="1"/>
        <end position="22"/>
    </location>
</feature>
<evidence type="ECO:0000256" key="1">
    <source>
        <dbReference type="SAM" id="SignalP"/>
    </source>
</evidence>
<dbReference type="RefSeq" id="XP_023624721.1">
    <property type="nucleotide sequence ID" value="XM_023768953.1"/>
</dbReference>
<dbReference type="AlphaFoldDB" id="A0A2D3UXE1"/>